<dbReference type="InterPro" id="IPR014853">
    <property type="entry name" value="VWF/SSPO/ZAN-like_Cys-rich_dom"/>
</dbReference>
<organism evidence="10 11">
    <name type="scientific">Scleropages formosus</name>
    <name type="common">Asian bonytongue</name>
    <name type="synonym">Osteoglossum formosum</name>
    <dbReference type="NCBI Taxonomy" id="113540"/>
    <lineage>
        <taxon>Eukaryota</taxon>
        <taxon>Metazoa</taxon>
        <taxon>Chordata</taxon>
        <taxon>Craniata</taxon>
        <taxon>Vertebrata</taxon>
        <taxon>Euteleostomi</taxon>
        <taxon>Actinopterygii</taxon>
        <taxon>Neopterygii</taxon>
        <taxon>Teleostei</taxon>
        <taxon>Osteoglossocephala</taxon>
        <taxon>Osteoglossomorpha</taxon>
        <taxon>Osteoglossiformes</taxon>
        <taxon>Osteoglossidae</taxon>
        <taxon>Scleropages</taxon>
    </lineage>
</organism>
<gene>
    <name evidence="10" type="ORF">Z043_120957</name>
</gene>
<dbReference type="InterPro" id="IPR029034">
    <property type="entry name" value="Cystine-knot_cytokine"/>
</dbReference>
<evidence type="ECO:0000313" key="11">
    <source>
        <dbReference type="Proteomes" id="UP000034805"/>
    </source>
</evidence>
<dbReference type="Proteomes" id="UP000034805">
    <property type="component" value="Unassembled WGS sequence"/>
</dbReference>
<reference evidence="10 11" key="1">
    <citation type="submission" date="2015-08" db="EMBL/GenBank/DDBJ databases">
        <title>The genome of the Asian arowana (Scleropages formosus).</title>
        <authorList>
            <person name="Tan M.H."/>
            <person name="Gan H.M."/>
            <person name="Croft L.J."/>
            <person name="Austin C.M."/>
        </authorList>
    </citation>
    <scope>NUCLEOTIDE SEQUENCE [LARGE SCALE GENOMIC DNA]</scope>
    <source>
        <strain evidence="10">Aro1</strain>
    </source>
</reference>
<dbReference type="GO" id="GO:0005615">
    <property type="term" value="C:extracellular space"/>
    <property type="evidence" value="ECO:0007669"/>
    <property type="project" value="TreeGrafter"/>
</dbReference>
<feature type="domain" description="CTCK" evidence="7">
    <location>
        <begin position="485"/>
        <end position="572"/>
    </location>
</feature>
<feature type="disulfide bond" evidence="6">
    <location>
        <begin position="514"/>
        <end position="566"/>
    </location>
</feature>
<evidence type="ECO:0000259" key="7">
    <source>
        <dbReference type="PROSITE" id="PS01225"/>
    </source>
</evidence>
<comment type="caution">
    <text evidence="6">Lacks conserved residue(s) required for the propagation of feature annotation.</text>
</comment>
<dbReference type="InterPro" id="IPR001007">
    <property type="entry name" value="VWF_dom"/>
</dbReference>
<dbReference type="PROSITE" id="PS01225">
    <property type="entry name" value="CTCK_2"/>
    <property type="match status" value="1"/>
</dbReference>
<dbReference type="InterPro" id="IPR050780">
    <property type="entry name" value="Mucin_vWF_Thrombospondin_sf"/>
</dbReference>
<proteinExistence type="predicted"/>
<keyword evidence="2" id="KW-0964">Secreted</keyword>
<dbReference type="SMART" id="SM00214">
    <property type="entry name" value="VWC"/>
    <property type="match status" value="2"/>
</dbReference>
<dbReference type="Pfam" id="PF08742">
    <property type="entry name" value="C8"/>
    <property type="match status" value="1"/>
</dbReference>
<dbReference type="AlphaFoldDB" id="A0A0P7Y5S6"/>
<evidence type="ECO:0000256" key="5">
    <source>
        <dbReference type="ARBA" id="ARBA00023180"/>
    </source>
</evidence>
<sequence length="575" mass="64054">FITYKPNQRNTSSRDQNRNFHLVINIFFSFYNPYFLKFPSNISANNSSSIHFQSYRNRSLIYNETDGDGWCFMAYCSAECENGETWNSGNCTIKTCVNGSTTSNPVPCAPAKPPVCENGRPPVKVYDESGCCFQYQCQCECYGWGDPHIVTFDGTYYSFQENCTYVLVKEINPVYNFKVLIDNVYCGAQDGVSCPHSLIVQYNSYEVIFVQSIHDTTTVLAYVNKKQIFPAYSNADFLITNSGIQMTMVIPKINAQVMFSGMLFKINLPYSQFHGNTEGHCGTCDNTQKNDCRLPDGRIHPSCSEMAKYWSTPDKNKPYCGPSPTVKPGPLTTKSPATTTTVMCKPKICDFLVFEECHKTFSAEAFHKACKFDVCNMPNPDIACHSFEMYAIVCASSGMCIDWRKATNGTCGCTGPDGMPRMPGETWMSDCLKCECEPDSMSVQCYSPECPPPDNVTCAEEGQVMVTETVNCCPQTKCGTPAQNCNVHKNSTYLSRDGCRSISPVEITSCEGSCVTSSMYSAKASAMMHSCSCCQEMSTSMREMKMKCPNGITVTHSYVYIETCGCYVKECENKN</sequence>
<feature type="non-terminal residue" evidence="10">
    <location>
        <position position="1"/>
    </location>
</feature>
<comment type="subcellular location">
    <subcellularLocation>
        <location evidence="1">Secreted</location>
    </subcellularLocation>
</comment>
<evidence type="ECO:0000313" key="10">
    <source>
        <dbReference type="EMBL" id="KPP60995.1"/>
    </source>
</evidence>
<keyword evidence="5" id="KW-0325">Glycoprotein</keyword>
<dbReference type="STRING" id="113540.ENSSFOP00015035859"/>
<dbReference type="EMBL" id="JARO02010082">
    <property type="protein sequence ID" value="KPP60995.1"/>
    <property type="molecule type" value="Genomic_DNA"/>
</dbReference>
<dbReference type="Gene3D" id="2.10.90.10">
    <property type="entry name" value="Cystine-knot cytokines"/>
    <property type="match status" value="1"/>
</dbReference>
<dbReference type="PROSITE" id="PS01185">
    <property type="entry name" value="CTCK_1"/>
    <property type="match status" value="1"/>
</dbReference>
<feature type="disulfide bond" evidence="6">
    <location>
        <begin position="499"/>
        <end position="548"/>
    </location>
</feature>
<dbReference type="PROSITE" id="PS51233">
    <property type="entry name" value="VWFD"/>
    <property type="match status" value="1"/>
</dbReference>
<dbReference type="PANTHER" id="PTHR11339">
    <property type="entry name" value="EXTRACELLULAR MATRIX GLYCOPROTEIN RELATED"/>
    <property type="match status" value="1"/>
</dbReference>
<feature type="domain" description="VWFD" evidence="9">
    <location>
        <begin position="139"/>
        <end position="321"/>
    </location>
</feature>
<evidence type="ECO:0000256" key="2">
    <source>
        <dbReference type="ARBA" id="ARBA00022525"/>
    </source>
</evidence>
<dbReference type="SMART" id="SM00832">
    <property type="entry name" value="C8"/>
    <property type="match status" value="1"/>
</dbReference>
<dbReference type="InterPro" id="IPR006208">
    <property type="entry name" value="Glyco_hormone_CN"/>
</dbReference>
<evidence type="ECO:0000259" key="9">
    <source>
        <dbReference type="PROSITE" id="PS51233"/>
    </source>
</evidence>
<evidence type="ECO:0008006" key="12">
    <source>
        <dbReference type="Google" id="ProtNLM"/>
    </source>
</evidence>
<dbReference type="PROSITE" id="PS50184">
    <property type="entry name" value="VWFC_2"/>
    <property type="match status" value="1"/>
</dbReference>
<dbReference type="SMART" id="SM00041">
    <property type="entry name" value="CT"/>
    <property type="match status" value="1"/>
</dbReference>
<feature type="domain" description="VWFC" evidence="8">
    <location>
        <begin position="413"/>
        <end position="479"/>
    </location>
</feature>
<dbReference type="PANTHER" id="PTHR11339:SF371">
    <property type="entry name" value="MUCIN-2"/>
    <property type="match status" value="1"/>
</dbReference>
<evidence type="ECO:0000256" key="6">
    <source>
        <dbReference type="PROSITE-ProRule" id="PRU00039"/>
    </source>
</evidence>
<protein>
    <recommendedName>
        <fullName evidence="12">Mucin-2-like</fullName>
    </recommendedName>
</protein>
<comment type="caution">
    <text evidence="10">The sequence shown here is derived from an EMBL/GenBank/DDBJ whole genome shotgun (WGS) entry which is preliminary data.</text>
</comment>
<keyword evidence="4 6" id="KW-1015">Disulfide bond</keyword>
<dbReference type="GO" id="GO:0031012">
    <property type="term" value="C:extracellular matrix"/>
    <property type="evidence" value="ECO:0007669"/>
    <property type="project" value="TreeGrafter"/>
</dbReference>
<dbReference type="Pfam" id="PF00007">
    <property type="entry name" value="Cys_knot"/>
    <property type="match status" value="1"/>
</dbReference>
<dbReference type="InterPro" id="IPR001846">
    <property type="entry name" value="VWF_type-D"/>
</dbReference>
<dbReference type="InterPro" id="IPR006207">
    <property type="entry name" value="Cys_knot_C"/>
</dbReference>
<dbReference type="PROSITE" id="PS01208">
    <property type="entry name" value="VWFC_1"/>
    <property type="match status" value="1"/>
</dbReference>
<evidence type="ECO:0000259" key="8">
    <source>
        <dbReference type="PROSITE" id="PS50184"/>
    </source>
</evidence>
<name>A0A0P7Y5S6_SCLFO</name>
<dbReference type="SMART" id="SM00216">
    <property type="entry name" value="VWD"/>
    <property type="match status" value="1"/>
</dbReference>
<dbReference type="Pfam" id="PF00094">
    <property type="entry name" value="VWD"/>
    <property type="match status" value="1"/>
</dbReference>
<accession>A0A0P7Y5S6</accession>
<feature type="disulfide bond" evidence="6">
    <location>
        <begin position="510"/>
        <end position="564"/>
    </location>
</feature>
<keyword evidence="3" id="KW-0677">Repeat</keyword>
<evidence type="ECO:0000256" key="3">
    <source>
        <dbReference type="ARBA" id="ARBA00022737"/>
    </source>
</evidence>
<evidence type="ECO:0000256" key="1">
    <source>
        <dbReference type="ARBA" id="ARBA00004613"/>
    </source>
</evidence>
<evidence type="ECO:0000256" key="4">
    <source>
        <dbReference type="ARBA" id="ARBA00023157"/>
    </source>
</evidence>